<keyword evidence="6" id="KW-1185">Reference proteome</keyword>
<evidence type="ECO:0000256" key="1">
    <source>
        <dbReference type="ARBA" id="ARBA00004651"/>
    </source>
</evidence>
<proteinExistence type="predicted"/>
<dbReference type="GO" id="GO:0005886">
    <property type="term" value="C:plasma membrane"/>
    <property type="evidence" value="ECO:0007669"/>
    <property type="project" value="UniProtKB-SubCell"/>
</dbReference>
<sequence>MNEVERRPRFQVNRVDGSFGDEEETDRLCGEEDGEDDDHIGSYAKSFRHFTREALPRMDNYRNIMSIQAAHRPTLEELHNETLHGKVSFVQYTALYKCKSPHKTVLELILRIDLYT</sequence>
<dbReference type="InterPro" id="IPR013612">
    <property type="entry name" value="AA_permease_N"/>
</dbReference>
<feature type="compositionally biased region" description="Acidic residues" evidence="3">
    <location>
        <begin position="19"/>
        <end position="35"/>
    </location>
</feature>
<comment type="caution">
    <text evidence="5">The sequence shown here is derived from an EMBL/GenBank/DDBJ whole genome shotgun (WGS) entry which is preliminary data.</text>
</comment>
<feature type="region of interest" description="Disordered" evidence="3">
    <location>
        <begin position="12"/>
        <end position="35"/>
    </location>
</feature>
<accession>A0ABD0YWZ8</accession>
<evidence type="ECO:0000256" key="3">
    <source>
        <dbReference type="SAM" id="MobiDB-lite"/>
    </source>
</evidence>
<feature type="domain" description="Amino acid permease N-terminal" evidence="4">
    <location>
        <begin position="42"/>
        <end position="85"/>
    </location>
</feature>
<organism evidence="5 6">
    <name type="scientific">Ranatra chinensis</name>
    <dbReference type="NCBI Taxonomy" id="642074"/>
    <lineage>
        <taxon>Eukaryota</taxon>
        <taxon>Metazoa</taxon>
        <taxon>Ecdysozoa</taxon>
        <taxon>Arthropoda</taxon>
        <taxon>Hexapoda</taxon>
        <taxon>Insecta</taxon>
        <taxon>Pterygota</taxon>
        <taxon>Neoptera</taxon>
        <taxon>Paraneoptera</taxon>
        <taxon>Hemiptera</taxon>
        <taxon>Heteroptera</taxon>
        <taxon>Panheteroptera</taxon>
        <taxon>Nepomorpha</taxon>
        <taxon>Nepidae</taxon>
        <taxon>Ranatrinae</taxon>
        <taxon>Ranatra</taxon>
    </lineage>
</organism>
<keyword evidence="2" id="KW-0813">Transport</keyword>
<dbReference type="Pfam" id="PF08403">
    <property type="entry name" value="AA_permease_N"/>
    <property type="match status" value="1"/>
</dbReference>
<evidence type="ECO:0000259" key="4">
    <source>
        <dbReference type="Pfam" id="PF08403"/>
    </source>
</evidence>
<dbReference type="AlphaFoldDB" id="A0ABD0YWZ8"/>
<name>A0ABD0YWZ8_9HEMI</name>
<gene>
    <name evidence="5" type="ORF">AAG570_006722</name>
</gene>
<evidence type="ECO:0000313" key="5">
    <source>
        <dbReference type="EMBL" id="KAL1139744.1"/>
    </source>
</evidence>
<evidence type="ECO:0000313" key="6">
    <source>
        <dbReference type="Proteomes" id="UP001558652"/>
    </source>
</evidence>
<comment type="subcellular location">
    <subcellularLocation>
        <location evidence="1">Cell membrane</location>
        <topology evidence="1">Multi-pass membrane protein</topology>
    </subcellularLocation>
</comment>
<dbReference type="EMBL" id="JBFDAA010000002">
    <property type="protein sequence ID" value="KAL1139744.1"/>
    <property type="molecule type" value="Genomic_DNA"/>
</dbReference>
<protein>
    <recommendedName>
        <fullName evidence="4">Amino acid permease N-terminal domain-containing protein</fullName>
    </recommendedName>
</protein>
<dbReference type="Proteomes" id="UP001558652">
    <property type="component" value="Unassembled WGS sequence"/>
</dbReference>
<evidence type="ECO:0000256" key="2">
    <source>
        <dbReference type="ARBA" id="ARBA00022448"/>
    </source>
</evidence>
<reference evidence="5 6" key="1">
    <citation type="submission" date="2024-07" db="EMBL/GenBank/DDBJ databases">
        <title>Chromosome-level genome assembly of the water stick insect Ranatra chinensis (Heteroptera: Nepidae).</title>
        <authorList>
            <person name="Liu X."/>
        </authorList>
    </citation>
    <scope>NUCLEOTIDE SEQUENCE [LARGE SCALE GENOMIC DNA]</scope>
    <source>
        <strain evidence="5">Cailab_2021Rc</strain>
        <tissue evidence="5">Muscle</tissue>
    </source>
</reference>